<gene>
    <name evidence="16" type="ORF">PCOAH_00021450</name>
</gene>
<dbReference type="EMBL" id="CP016246">
    <property type="protein sequence ID" value="ANQ07865.1"/>
    <property type="molecule type" value="Genomic_DNA"/>
</dbReference>
<evidence type="ECO:0000256" key="9">
    <source>
        <dbReference type="ARBA" id="ARBA00023034"/>
    </source>
</evidence>
<dbReference type="AlphaFoldDB" id="A0A1B1DZ33"/>
<dbReference type="GO" id="GO:0006888">
    <property type="term" value="P:endoplasmic reticulum to Golgi vesicle-mediated transport"/>
    <property type="evidence" value="ECO:0007669"/>
    <property type="project" value="InterPro"/>
</dbReference>
<keyword evidence="8" id="KW-1133">Transmembrane helix</keyword>
<dbReference type="GO" id="GO:0015031">
    <property type="term" value="P:protein transport"/>
    <property type="evidence" value="ECO:0007669"/>
    <property type="project" value="UniProtKB-KW"/>
</dbReference>
<keyword evidence="10 12" id="KW-0175">Coiled coil</keyword>
<keyword evidence="5" id="KW-0812">Transmembrane</keyword>
<dbReference type="Proteomes" id="UP000092716">
    <property type="component" value="Chromosome 8"/>
</dbReference>
<name>A0A1B1DZ33_9APIC</name>
<dbReference type="SUPFAM" id="SSF58038">
    <property type="entry name" value="SNARE fusion complex"/>
    <property type="match status" value="1"/>
</dbReference>
<evidence type="ECO:0000313" key="17">
    <source>
        <dbReference type="Proteomes" id="UP000092716"/>
    </source>
</evidence>
<dbReference type="SUPFAM" id="SSF64356">
    <property type="entry name" value="SNARE-like"/>
    <property type="match status" value="1"/>
</dbReference>
<evidence type="ECO:0000259" key="15">
    <source>
        <dbReference type="PROSITE" id="PS50892"/>
    </source>
</evidence>
<dbReference type="CDD" id="cd14824">
    <property type="entry name" value="Longin"/>
    <property type="match status" value="1"/>
</dbReference>
<dbReference type="InterPro" id="IPR042855">
    <property type="entry name" value="V_SNARE_CC"/>
</dbReference>
<evidence type="ECO:0000313" key="16">
    <source>
        <dbReference type="EMBL" id="ANQ07865.1"/>
    </source>
</evidence>
<comment type="subcellular location">
    <subcellularLocation>
        <location evidence="1">Endoplasmic reticulum membrane</location>
        <topology evidence="1">Single-pass type IV membrane protein</topology>
    </subcellularLocation>
    <subcellularLocation>
        <location evidence="2">Golgi apparatus membrane</location>
    </subcellularLocation>
</comment>
<dbReference type="GO" id="GO:0005789">
    <property type="term" value="C:endoplasmic reticulum membrane"/>
    <property type="evidence" value="ECO:0007669"/>
    <property type="project" value="UniProtKB-SubCell"/>
</dbReference>
<sequence length="759" mass="87264">MCDVVLLCRVSDGMTLVETNSESKNIAHKIELKKLCKRLQSFPSLSTVTSNQFNYHFLIENGIAYIAVFPVTYPKKLAFLFLNDICKQFNEELMIQYGTHSIDYRSIIETIEKPYSFIKFDRKISKIKQEYKDPRSNIAIKKLNESLNEVSSIMRKNIDDILLRGENLEDVGRKAFNLKYESEKFKKVSRVLSLRYTLYQYGILIFENVQLELLHIDATTNCSGEVNAGGKNELSHRSEQNEEVPKRGDRKIHKYNFGSLKKKLHIESKEQGTDVGGVEPSDQKEDNKNEEGTEVSTGKTNGGKENLSPEEEYTKCIGMIEKELKGEEDAKIREELENLCSKKREQDEAEKAAVQAKEAKSKLNEKAQLETHPHGGDTHNDCKRHIISQLGLSTKLDVPLEVLKESLSEVKNCVRDYTQKCPLNWKVSETNEAFCVGPESYIGPCAKEIKNDLNEDEKMQMEKKCSLFWKCDYKCVQDYEGSVCPIDWVMEKEEEYDGYCISPDGYTGKCMRKIKFSTMTSKEKAIYSNLCDIKWPCRKKCTHDYSVLCPSGWIEGADGYCLATSSYSGNCEKKMYLKHLDEVMKQTYEHKCQFNYPCVHSCEKNYSDVCPNLWIPVNEKECTPSENYNGRCKHNYIFKGNILEEEKKNFEKMCHVSYPCVKDCKRDYSFNCPIGWKETLSFCLAPTSYRHSCEKMMKKNMNEREKIQVSAKCLVFWPCSNYEVVLKNLLHSNISPADYLSVVNGPVDDVTGAVLRLTG</sequence>
<dbReference type="RefSeq" id="XP_019914560.1">
    <property type="nucleotide sequence ID" value="XM_020058952.1"/>
</dbReference>
<comment type="similarity">
    <text evidence="3">Belongs to the synaptobrevin family.</text>
</comment>
<dbReference type="PANTHER" id="PTHR45837">
    <property type="entry name" value="VESICLE-TRAFFICKING PROTEIN SEC22B"/>
    <property type="match status" value="1"/>
</dbReference>
<evidence type="ECO:0000256" key="13">
    <source>
        <dbReference type="SAM" id="MobiDB-lite"/>
    </source>
</evidence>
<feature type="domain" description="Longin" evidence="14">
    <location>
        <begin position="6"/>
        <end position="124"/>
    </location>
</feature>
<feature type="compositionally biased region" description="Basic and acidic residues" evidence="13">
    <location>
        <begin position="281"/>
        <end position="291"/>
    </location>
</feature>
<dbReference type="GO" id="GO:0005484">
    <property type="term" value="F:SNAP receptor activity"/>
    <property type="evidence" value="ECO:0007669"/>
    <property type="project" value="InterPro"/>
</dbReference>
<dbReference type="Pfam" id="PF09717">
    <property type="entry name" value="CPW_WPC"/>
    <property type="match status" value="5"/>
</dbReference>
<evidence type="ECO:0000256" key="11">
    <source>
        <dbReference type="ARBA" id="ARBA00023136"/>
    </source>
</evidence>
<protein>
    <submittedName>
        <fullName evidence="16">Uncharacterized protein</fullName>
    </submittedName>
</protein>
<evidence type="ECO:0000256" key="12">
    <source>
        <dbReference type="PROSITE-ProRule" id="PRU00290"/>
    </source>
</evidence>
<feature type="region of interest" description="Disordered" evidence="13">
    <location>
        <begin position="343"/>
        <end position="365"/>
    </location>
</feature>
<dbReference type="InterPro" id="IPR010908">
    <property type="entry name" value="Longin_dom"/>
</dbReference>
<keyword evidence="17" id="KW-1185">Reference proteome</keyword>
<dbReference type="NCBIfam" id="TIGR01492">
    <property type="entry name" value="CPW_WPC"/>
    <property type="match status" value="5"/>
</dbReference>
<evidence type="ECO:0000256" key="3">
    <source>
        <dbReference type="ARBA" id="ARBA00008025"/>
    </source>
</evidence>
<dbReference type="Pfam" id="PF00957">
    <property type="entry name" value="Synaptobrevin"/>
    <property type="match status" value="1"/>
</dbReference>
<evidence type="ECO:0000256" key="10">
    <source>
        <dbReference type="ARBA" id="ARBA00023054"/>
    </source>
</evidence>
<keyword evidence="4" id="KW-0813">Transport</keyword>
<dbReference type="SMART" id="SM01099">
    <property type="entry name" value="CPW_WPC"/>
    <property type="match status" value="5"/>
</dbReference>
<dbReference type="OrthoDB" id="365677at2759"/>
<proteinExistence type="inferred from homology"/>
<feature type="compositionally biased region" description="Basic and acidic residues" evidence="13">
    <location>
        <begin position="233"/>
        <end position="247"/>
    </location>
</feature>
<evidence type="ECO:0000256" key="4">
    <source>
        <dbReference type="ARBA" id="ARBA00022448"/>
    </source>
</evidence>
<evidence type="ECO:0000256" key="6">
    <source>
        <dbReference type="ARBA" id="ARBA00022824"/>
    </source>
</evidence>
<dbReference type="Pfam" id="PF13774">
    <property type="entry name" value="Longin"/>
    <property type="match status" value="1"/>
</dbReference>
<dbReference type="GeneID" id="30908871"/>
<evidence type="ECO:0000256" key="5">
    <source>
        <dbReference type="ARBA" id="ARBA00022692"/>
    </source>
</evidence>
<dbReference type="InterPro" id="IPR011012">
    <property type="entry name" value="Longin-like_dom_sf"/>
</dbReference>
<keyword evidence="11" id="KW-0472">Membrane</keyword>
<dbReference type="Gene3D" id="3.30.450.50">
    <property type="entry name" value="Longin domain"/>
    <property type="match status" value="1"/>
</dbReference>
<feature type="region of interest" description="Disordered" evidence="13">
    <location>
        <begin position="227"/>
        <end position="251"/>
    </location>
</feature>
<evidence type="ECO:0000256" key="1">
    <source>
        <dbReference type="ARBA" id="ARBA00004163"/>
    </source>
</evidence>
<keyword evidence="7" id="KW-0653">Protein transport</keyword>
<feature type="domain" description="V-SNARE coiled-coil homology" evidence="15">
    <location>
        <begin position="139"/>
        <end position="199"/>
    </location>
</feature>
<dbReference type="SMART" id="SM01270">
    <property type="entry name" value="Longin"/>
    <property type="match status" value="1"/>
</dbReference>
<dbReference type="VEuPathDB" id="PlasmoDB:PCOAH_00021450"/>
<dbReference type="FunFam" id="3.30.450.50:FF:000016">
    <property type="entry name" value="Vesicle transporter Sec22"/>
    <property type="match status" value="1"/>
</dbReference>
<dbReference type="GO" id="GO:0006890">
    <property type="term" value="P:retrograde vesicle-mediated transport, Golgi to endoplasmic reticulum"/>
    <property type="evidence" value="ECO:0007669"/>
    <property type="project" value="InterPro"/>
</dbReference>
<accession>A0A1B1DZ33</accession>
<dbReference type="PROSITE" id="PS50859">
    <property type="entry name" value="LONGIN"/>
    <property type="match status" value="1"/>
</dbReference>
<dbReference type="CDD" id="cd15866">
    <property type="entry name" value="R-SNARE_SEC22"/>
    <property type="match status" value="1"/>
</dbReference>
<dbReference type="InterPro" id="IPR006387">
    <property type="entry name" value="CPW_WPC_dom"/>
</dbReference>
<dbReference type="InterPro" id="IPR044565">
    <property type="entry name" value="Sec22"/>
</dbReference>
<dbReference type="PROSITE" id="PS50892">
    <property type="entry name" value="V_SNARE"/>
    <property type="match status" value="1"/>
</dbReference>
<evidence type="ECO:0000256" key="8">
    <source>
        <dbReference type="ARBA" id="ARBA00022989"/>
    </source>
</evidence>
<reference evidence="17" key="1">
    <citation type="submission" date="2016-06" db="EMBL/GenBank/DDBJ databases">
        <title>First high quality genome sequence of Plasmodium coatneyi using continuous long reads from single molecule, real-time sequencing.</title>
        <authorList>
            <person name="Chien J.-T."/>
            <person name="Pakala S.B."/>
            <person name="Geraldo J.A."/>
            <person name="Lapp S.A."/>
            <person name="Barnwell J.W."/>
            <person name="Kissinger J.C."/>
            <person name="Galinski M.R."/>
            <person name="Humphrey J.C."/>
        </authorList>
    </citation>
    <scope>NUCLEOTIDE SEQUENCE [LARGE SCALE GENOMIC DNA]</scope>
    <source>
        <strain evidence="17">Hackeri</strain>
    </source>
</reference>
<dbReference type="GO" id="GO:0000139">
    <property type="term" value="C:Golgi membrane"/>
    <property type="evidence" value="ECO:0007669"/>
    <property type="project" value="UniProtKB-SubCell"/>
</dbReference>
<feature type="region of interest" description="Disordered" evidence="13">
    <location>
        <begin position="266"/>
        <end position="310"/>
    </location>
</feature>
<keyword evidence="9" id="KW-0333">Golgi apparatus</keyword>
<organism evidence="16 17">
    <name type="scientific">Plasmodium coatneyi</name>
    <dbReference type="NCBI Taxonomy" id="208452"/>
    <lineage>
        <taxon>Eukaryota</taxon>
        <taxon>Sar</taxon>
        <taxon>Alveolata</taxon>
        <taxon>Apicomplexa</taxon>
        <taxon>Aconoidasida</taxon>
        <taxon>Haemosporida</taxon>
        <taxon>Plasmodiidae</taxon>
        <taxon>Plasmodium</taxon>
    </lineage>
</organism>
<evidence type="ECO:0000256" key="2">
    <source>
        <dbReference type="ARBA" id="ARBA00004394"/>
    </source>
</evidence>
<evidence type="ECO:0000256" key="7">
    <source>
        <dbReference type="ARBA" id="ARBA00022927"/>
    </source>
</evidence>
<keyword evidence="6" id="KW-0256">Endoplasmic reticulum</keyword>
<dbReference type="Gene3D" id="1.20.5.110">
    <property type="match status" value="1"/>
</dbReference>
<evidence type="ECO:0000259" key="14">
    <source>
        <dbReference type="PROSITE" id="PS50859"/>
    </source>
</evidence>
<dbReference type="KEGG" id="pcot:PCOAH_00021450"/>